<evidence type="ECO:0000256" key="2">
    <source>
        <dbReference type="ARBA" id="ARBA00004370"/>
    </source>
</evidence>
<evidence type="ECO:0000256" key="1">
    <source>
        <dbReference type="ARBA" id="ARBA00000085"/>
    </source>
</evidence>
<dbReference type="GO" id="GO:0005524">
    <property type="term" value="F:ATP binding"/>
    <property type="evidence" value="ECO:0007669"/>
    <property type="project" value="UniProtKB-KW"/>
</dbReference>
<evidence type="ECO:0000256" key="11">
    <source>
        <dbReference type="ARBA" id="ARBA00022741"/>
    </source>
</evidence>
<dbReference type="InterPro" id="IPR011102">
    <property type="entry name" value="Sig_transdc_His_kinase_HWE"/>
</dbReference>
<keyword evidence="14" id="KW-0157">Chromophore</keyword>
<dbReference type="NCBIfam" id="TIGR00229">
    <property type="entry name" value="sensory_box"/>
    <property type="match status" value="1"/>
</dbReference>
<dbReference type="Gene3D" id="3.30.450.20">
    <property type="entry name" value="PAS domain"/>
    <property type="match status" value="3"/>
</dbReference>
<feature type="transmembrane region" description="Helical" evidence="17">
    <location>
        <begin position="349"/>
        <end position="369"/>
    </location>
</feature>
<keyword evidence="22" id="KW-1185">Reference proteome</keyword>
<evidence type="ECO:0000256" key="3">
    <source>
        <dbReference type="ARBA" id="ARBA00012438"/>
    </source>
</evidence>
<evidence type="ECO:0000256" key="14">
    <source>
        <dbReference type="ARBA" id="ARBA00022991"/>
    </source>
</evidence>
<comment type="subcellular location">
    <subcellularLocation>
        <location evidence="2">Membrane</location>
    </subcellularLocation>
</comment>
<keyword evidence="17" id="KW-0812">Transmembrane</keyword>
<feature type="domain" description="HAMP" evidence="20">
    <location>
        <begin position="372"/>
        <end position="427"/>
    </location>
</feature>
<dbReference type="PROSITE" id="PS50113">
    <property type="entry name" value="PAC"/>
    <property type="match status" value="2"/>
</dbReference>
<evidence type="ECO:0000313" key="22">
    <source>
        <dbReference type="Proteomes" id="UP000249065"/>
    </source>
</evidence>
<dbReference type="GO" id="GO:0004673">
    <property type="term" value="F:protein histidine kinase activity"/>
    <property type="evidence" value="ECO:0007669"/>
    <property type="project" value="UniProtKB-EC"/>
</dbReference>
<evidence type="ECO:0000256" key="17">
    <source>
        <dbReference type="SAM" id="Phobius"/>
    </source>
</evidence>
<keyword evidence="15" id="KW-0843">Virulence</keyword>
<dbReference type="InterPro" id="IPR000014">
    <property type="entry name" value="PAS"/>
</dbReference>
<keyword evidence="11" id="KW-0547">Nucleotide-binding</keyword>
<dbReference type="SUPFAM" id="SSF55874">
    <property type="entry name" value="ATPase domain of HSP90 chaperone/DNA topoisomerase II/histidine kinase"/>
    <property type="match status" value="1"/>
</dbReference>
<keyword evidence="8" id="KW-0288">FMN</keyword>
<evidence type="ECO:0000256" key="15">
    <source>
        <dbReference type="ARBA" id="ARBA00023026"/>
    </source>
</evidence>
<feature type="domain" description="PAS" evidence="18">
    <location>
        <begin position="559"/>
        <end position="616"/>
    </location>
</feature>
<dbReference type="GO" id="GO:0007165">
    <property type="term" value="P:signal transduction"/>
    <property type="evidence" value="ECO:0007669"/>
    <property type="project" value="InterPro"/>
</dbReference>
<name>A0A327M5M9_9PROT</name>
<keyword evidence="17" id="KW-0472">Membrane</keyword>
<comment type="catalytic activity">
    <reaction evidence="1">
        <text>ATP + protein L-histidine = ADP + protein N-phospho-L-histidine.</text>
        <dbReference type="EC" id="2.7.13.3"/>
    </reaction>
</comment>
<protein>
    <recommendedName>
        <fullName evidence="3">histidine kinase</fullName>
        <ecNumber evidence="3">2.7.13.3</ecNumber>
    </recommendedName>
</protein>
<dbReference type="CDD" id="cd18774">
    <property type="entry name" value="PDC2_HK_sensor"/>
    <property type="match status" value="1"/>
</dbReference>
<keyword evidence="9" id="KW-0808">Transferase</keyword>
<keyword evidence="13" id="KW-0067">ATP-binding</keyword>
<sequence length="888" mass="94482">MTHRQDATSLGDVLPAALPHGRPSLASLPGGRWRRALRRLAGVALPRAMRGMLRRRWRLTRAGLRAHLLALVLAALVPALAVGTMAAWIAVEGEEAAEVMRLHDAAWAFSLAIDRELGTQIAALEAFAAAPALRAGPPPGTLPAGALPAGGLAELDAYARRLARQIGIPVSLVRPDGQALINTALAPEETPSRVSRPAFVAEVLAAGRPLVSDLITNPATGRQVFSVGVPVRNAAGEAVMVLCAASPLARMQRLLASQYLGEAAYAAISDAGGRIIARSDARHGQMVGRTLPPANQAQFVNHREGRFRGISLMGIDTVYAFHGLAAAPGWTVFVGEPAAAIEAARRGPLLALAAGGLLALALGGSLALLQARRILRPLARLHDHALALSADRAHPDPARLPPLPVAELEALRRGFAAAEGALHQRAAAERRALAGLNAIYAAVPVGLALLDRECRYRSLNNALAEMHELPVALHLGRHVAEVAPALWPQVEPYYRTVLETGEPVLDRLVRGAPRPLAEPRERLVSYAPVRDEAGEIWGVSIVAYDVTEQRRAAADLAASEERFRLLVEGVTDHALLMLDAEGRVASWNTGAERVKGWPMQEAIGQPYALFFTAEDRAAGLPASILADARRHGVYRGEGWRLRRDGSRFRAAVTITALCDEAGRLRGFAKVSRDVTERRREEEMRSLLAREVDHRAKNVLAVALSLLRLTPRADAAQFAASVEGRIAAMARAHSVLATGGWRGAELRGLAEGELAAHAGQVSLAGPRLGLSPDAVQPVAMLLHELATNAAKYGALSRAGGQVALRWEHDAEGGLRLDWQERGGPAVAAPGGRRGFGSRLVATLVGQQLGGQITFDWQPEGMCCRITLPPWRLQAEPPAPQPAGPVPIPA</sequence>
<dbReference type="PROSITE" id="PS50885">
    <property type="entry name" value="HAMP"/>
    <property type="match status" value="1"/>
</dbReference>
<dbReference type="InterPro" id="IPR001610">
    <property type="entry name" value="PAC"/>
</dbReference>
<evidence type="ECO:0000256" key="7">
    <source>
        <dbReference type="ARBA" id="ARBA00022630"/>
    </source>
</evidence>
<dbReference type="Pfam" id="PF08448">
    <property type="entry name" value="PAS_4"/>
    <property type="match status" value="1"/>
</dbReference>
<evidence type="ECO:0000256" key="5">
    <source>
        <dbReference type="ARBA" id="ARBA00022553"/>
    </source>
</evidence>
<evidence type="ECO:0000256" key="8">
    <source>
        <dbReference type="ARBA" id="ARBA00022643"/>
    </source>
</evidence>
<dbReference type="InterPro" id="IPR013767">
    <property type="entry name" value="PAS_fold"/>
</dbReference>
<accession>A0A327M5M9</accession>
<evidence type="ECO:0000259" key="20">
    <source>
        <dbReference type="PROSITE" id="PS50885"/>
    </source>
</evidence>
<dbReference type="GO" id="GO:0016020">
    <property type="term" value="C:membrane"/>
    <property type="evidence" value="ECO:0007669"/>
    <property type="project" value="UniProtKB-SubCell"/>
</dbReference>
<evidence type="ECO:0000259" key="18">
    <source>
        <dbReference type="PROSITE" id="PS50112"/>
    </source>
</evidence>
<dbReference type="PROSITE" id="PS50112">
    <property type="entry name" value="PAS"/>
    <property type="match status" value="1"/>
</dbReference>
<dbReference type="Gene3D" id="3.30.565.10">
    <property type="entry name" value="Histidine kinase-like ATPase, C-terminal domain"/>
    <property type="match status" value="1"/>
</dbReference>
<dbReference type="CDD" id="cd00130">
    <property type="entry name" value="PAS"/>
    <property type="match status" value="1"/>
</dbReference>
<evidence type="ECO:0000259" key="19">
    <source>
        <dbReference type="PROSITE" id="PS50113"/>
    </source>
</evidence>
<dbReference type="InterPro" id="IPR035965">
    <property type="entry name" value="PAS-like_dom_sf"/>
</dbReference>
<dbReference type="SMART" id="SM00911">
    <property type="entry name" value="HWE_HK"/>
    <property type="match status" value="1"/>
</dbReference>
<dbReference type="Pfam" id="PF07536">
    <property type="entry name" value="HWE_HK"/>
    <property type="match status" value="1"/>
</dbReference>
<evidence type="ECO:0000256" key="16">
    <source>
        <dbReference type="ARBA" id="ARBA00023170"/>
    </source>
</evidence>
<dbReference type="Proteomes" id="UP000249065">
    <property type="component" value="Unassembled WGS sequence"/>
</dbReference>
<organism evidence="21 22">
    <name type="scientific">Roseicella frigidaeris</name>
    <dbReference type="NCBI Taxonomy" id="2230885"/>
    <lineage>
        <taxon>Bacteria</taxon>
        <taxon>Pseudomonadati</taxon>
        <taxon>Pseudomonadota</taxon>
        <taxon>Alphaproteobacteria</taxon>
        <taxon>Acetobacterales</taxon>
        <taxon>Roseomonadaceae</taxon>
        <taxon>Roseicella</taxon>
    </lineage>
</organism>
<dbReference type="GO" id="GO:0009881">
    <property type="term" value="F:photoreceptor activity"/>
    <property type="evidence" value="ECO:0007669"/>
    <property type="project" value="UniProtKB-KW"/>
</dbReference>
<evidence type="ECO:0000256" key="6">
    <source>
        <dbReference type="ARBA" id="ARBA00022606"/>
    </source>
</evidence>
<feature type="domain" description="PAC" evidence="19">
    <location>
        <begin position="634"/>
        <end position="686"/>
    </location>
</feature>
<dbReference type="InterPro" id="IPR013656">
    <property type="entry name" value="PAS_4"/>
</dbReference>
<dbReference type="SMART" id="SM00086">
    <property type="entry name" value="PAC"/>
    <property type="match status" value="2"/>
</dbReference>
<dbReference type="EMBL" id="QLIX01000015">
    <property type="protein sequence ID" value="RAI57624.1"/>
    <property type="molecule type" value="Genomic_DNA"/>
</dbReference>
<feature type="domain" description="PAC" evidence="19">
    <location>
        <begin position="499"/>
        <end position="558"/>
    </location>
</feature>
<keyword evidence="4" id="KW-0600">Photoreceptor protein</keyword>
<evidence type="ECO:0000256" key="9">
    <source>
        <dbReference type="ARBA" id="ARBA00022679"/>
    </source>
</evidence>
<proteinExistence type="predicted"/>
<evidence type="ECO:0000313" key="21">
    <source>
        <dbReference type="EMBL" id="RAI57624.1"/>
    </source>
</evidence>
<dbReference type="InterPro" id="IPR003660">
    <property type="entry name" value="HAMP_dom"/>
</dbReference>
<keyword evidence="12" id="KW-0418">Kinase</keyword>
<evidence type="ECO:0000256" key="10">
    <source>
        <dbReference type="ARBA" id="ARBA00022737"/>
    </source>
</evidence>
<keyword evidence="5" id="KW-0597">Phosphoprotein</keyword>
<keyword evidence="7" id="KW-0285">Flavoprotein</keyword>
<dbReference type="InterPro" id="IPR000700">
    <property type="entry name" value="PAS-assoc_C"/>
</dbReference>
<dbReference type="Pfam" id="PF00989">
    <property type="entry name" value="PAS"/>
    <property type="match status" value="1"/>
</dbReference>
<keyword evidence="17" id="KW-1133">Transmembrane helix</keyword>
<gene>
    <name evidence="21" type="ORF">DOO78_17650</name>
</gene>
<dbReference type="EC" id="2.7.13.3" evidence="3"/>
<dbReference type="GO" id="GO:0006355">
    <property type="term" value="P:regulation of DNA-templated transcription"/>
    <property type="evidence" value="ECO:0007669"/>
    <property type="project" value="InterPro"/>
</dbReference>
<evidence type="ECO:0000256" key="12">
    <source>
        <dbReference type="ARBA" id="ARBA00022777"/>
    </source>
</evidence>
<dbReference type="PANTHER" id="PTHR41523:SF8">
    <property type="entry name" value="ETHYLENE RESPONSE SENSOR PROTEIN"/>
    <property type="match status" value="1"/>
</dbReference>
<dbReference type="SUPFAM" id="SSF55785">
    <property type="entry name" value="PYP-like sensor domain (PAS domain)"/>
    <property type="match status" value="2"/>
</dbReference>
<evidence type="ECO:0000256" key="4">
    <source>
        <dbReference type="ARBA" id="ARBA00022543"/>
    </source>
</evidence>
<dbReference type="InterPro" id="IPR036890">
    <property type="entry name" value="HATPase_C_sf"/>
</dbReference>
<comment type="caution">
    <text evidence="21">The sequence shown here is derived from an EMBL/GenBank/DDBJ whole genome shotgun (WGS) entry which is preliminary data.</text>
</comment>
<keyword evidence="16" id="KW-0675">Receptor</keyword>
<reference evidence="22" key="1">
    <citation type="submission" date="2018-06" db="EMBL/GenBank/DDBJ databases">
        <authorList>
            <person name="Khan S.A."/>
        </authorList>
    </citation>
    <scope>NUCLEOTIDE SEQUENCE [LARGE SCALE GENOMIC DNA]</scope>
    <source>
        <strain evidence="22">DB-1506</strain>
    </source>
</reference>
<keyword evidence="10" id="KW-0677">Repeat</keyword>
<feature type="transmembrane region" description="Helical" evidence="17">
    <location>
        <begin position="64"/>
        <end position="91"/>
    </location>
</feature>
<evidence type="ECO:0000256" key="13">
    <source>
        <dbReference type="ARBA" id="ARBA00022840"/>
    </source>
</evidence>
<dbReference type="AlphaFoldDB" id="A0A327M5M9"/>
<dbReference type="PANTHER" id="PTHR41523">
    <property type="entry name" value="TWO-COMPONENT SYSTEM SENSOR PROTEIN"/>
    <property type="match status" value="1"/>
</dbReference>
<keyword evidence="6" id="KW-0716">Sensory transduction</keyword>